<dbReference type="GO" id="GO:0006457">
    <property type="term" value="P:protein folding"/>
    <property type="evidence" value="ECO:0007669"/>
    <property type="project" value="InterPro"/>
</dbReference>
<dbReference type="RefSeq" id="XP_007786053.1">
    <property type="nucleotide sequence ID" value="XM_007787863.1"/>
</dbReference>
<feature type="domain" description="PPIase cyclophilin-type" evidence="6">
    <location>
        <begin position="18"/>
        <end position="181"/>
    </location>
</feature>
<dbReference type="Proteomes" id="UP000019373">
    <property type="component" value="Unassembled WGS sequence"/>
</dbReference>
<dbReference type="InterPro" id="IPR044666">
    <property type="entry name" value="Cyclophilin_A-like"/>
</dbReference>
<dbReference type="AlphaFoldDB" id="U1GG78"/>
<accession>U1GG78</accession>
<dbReference type="OrthoDB" id="442970at2759"/>
<evidence type="ECO:0000256" key="4">
    <source>
        <dbReference type="ARBA" id="ARBA00038509"/>
    </source>
</evidence>
<dbReference type="SUPFAM" id="SSF50891">
    <property type="entry name" value="Cyclophilin-like"/>
    <property type="match status" value="1"/>
</dbReference>
<dbReference type="Gene3D" id="2.40.100.10">
    <property type="entry name" value="Cyclophilin-like"/>
    <property type="match status" value="1"/>
</dbReference>
<feature type="region of interest" description="Disordered" evidence="5">
    <location>
        <begin position="191"/>
        <end position="429"/>
    </location>
</feature>
<evidence type="ECO:0000259" key="6">
    <source>
        <dbReference type="PROSITE" id="PS50072"/>
    </source>
</evidence>
<feature type="compositionally biased region" description="Acidic residues" evidence="5">
    <location>
        <begin position="535"/>
        <end position="544"/>
    </location>
</feature>
<protein>
    <recommendedName>
        <fullName evidence="6">PPIase cyclophilin-type domain-containing protein</fullName>
    </recommendedName>
</protein>
<dbReference type="InterPro" id="IPR029000">
    <property type="entry name" value="Cyclophilin-like_dom_sf"/>
</dbReference>
<dbReference type="PROSITE" id="PS00170">
    <property type="entry name" value="CSA_PPIASE_1"/>
    <property type="match status" value="1"/>
</dbReference>
<gene>
    <name evidence="7" type="ORF">EPUS_04477</name>
</gene>
<dbReference type="OMA" id="CKNFLQH"/>
<dbReference type="eggNOG" id="KOG0885">
    <property type="taxonomic scope" value="Eukaryota"/>
</dbReference>
<name>U1GG78_ENDPU</name>
<dbReference type="EMBL" id="KE720726">
    <property type="protein sequence ID" value="ERF76657.1"/>
    <property type="molecule type" value="Genomic_DNA"/>
</dbReference>
<dbReference type="PRINTS" id="PR00153">
    <property type="entry name" value="CSAPPISMRASE"/>
</dbReference>
<feature type="region of interest" description="Disordered" evidence="5">
    <location>
        <begin position="444"/>
        <end position="492"/>
    </location>
</feature>
<evidence type="ECO:0000313" key="7">
    <source>
        <dbReference type="EMBL" id="ERF76657.1"/>
    </source>
</evidence>
<feature type="compositionally biased region" description="Pro residues" evidence="5">
    <location>
        <begin position="353"/>
        <end position="363"/>
    </location>
</feature>
<dbReference type="Pfam" id="PF00160">
    <property type="entry name" value="Pro_isomerase"/>
    <property type="match status" value="1"/>
</dbReference>
<comment type="subcellular location">
    <subcellularLocation>
        <location evidence="2">Nucleus</location>
    </subcellularLocation>
</comment>
<feature type="compositionally biased region" description="Basic and acidic residues" evidence="5">
    <location>
        <begin position="444"/>
        <end position="463"/>
    </location>
</feature>
<reference evidence="8" key="1">
    <citation type="journal article" date="2014" name="BMC Genomics">
        <title>Genome characteristics reveal the impact of lichenization on lichen-forming fungus Endocarpon pusillum Hedwig (Verrucariales, Ascomycota).</title>
        <authorList>
            <person name="Wang Y.-Y."/>
            <person name="Liu B."/>
            <person name="Zhang X.-Y."/>
            <person name="Zhou Q.-M."/>
            <person name="Zhang T."/>
            <person name="Li H."/>
            <person name="Yu Y.-F."/>
            <person name="Zhang X.-L."/>
            <person name="Hao X.-Y."/>
            <person name="Wang M."/>
            <person name="Wang L."/>
            <person name="Wei J.-C."/>
        </authorList>
    </citation>
    <scope>NUCLEOTIDE SEQUENCE [LARGE SCALE GENOMIC DNA]</scope>
    <source>
        <strain evidence="8">Z07020 / HMAS-L-300199</strain>
    </source>
</reference>
<dbReference type="GO" id="GO:0003755">
    <property type="term" value="F:peptidyl-prolyl cis-trans isomerase activity"/>
    <property type="evidence" value="ECO:0007669"/>
    <property type="project" value="UniProtKB-EC"/>
</dbReference>
<feature type="compositionally biased region" description="Polar residues" evidence="5">
    <location>
        <begin position="517"/>
        <end position="534"/>
    </location>
</feature>
<keyword evidence="8" id="KW-1185">Reference proteome</keyword>
<sequence length="608" mass="66934">MSSHYTTEPPPTASVLLHTTAGPIQISLFATQTPLASRNFLQHILDGYYTSTTFHRVVPGFVIQGGDPTGTGEGGESIYEDREFEIDARTGEKVVFGDEVHSRLKLNRRGLVGMAKMGESTYGSQFFITLADVRAQLDGKCTMFGRVEGEGIYNIVRIAEAENVEGIERPMYPFRITGAEVLEMPKGEPWASMKKRERVAKRTAPQDEEMEGKAQKKAKTKKKGKTLLSFGDEEGDTDTGPAIQPKAKFNTRLINGTASKQDGAANGQREPDPEKFQSETATKPSSNQPQDSYSKKTSSEITKLTRHRSSPNSSPHSPSKRSSKSPSTQRRKPSFHDPTTQLPLKDPESPSRSPTPSPGPPSKTPTTTLNAEIAALKASMRRNVPTASEKPRKKSALEQLIPEKSIRGRKRPRPGDSGGSTLGSNNDRDALKMLNAFKARLEGIGRNEMEVKRSSKAKDEGKRTSLNGNGVLSQQSADATMKEGKEDDDHGEEEAALCDLHFIANCLSCSHWDRNPSSDLANHSDQQHPHSSASADEEDADPTGDTDWMSHALSFEKDRLGKDLTWKRKNEEELVVIDPREKEKDLAASGKLNRRSGKREREWGGRGK</sequence>
<evidence type="ECO:0000256" key="1">
    <source>
        <dbReference type="ARBA" id="ARBA00000971"/>
    </source>
</evidence>
<dbReference type="PROSITE" id="PS50072">
    <property type="entry name" value="CSA_PPIASE_2"/>
    <property type="match status" value="1"/>
</dbReference>
<dbReference type="PANTHER" id="PTHR45625:SF6">
    <property type="entry name" value="SPLICEOSOME-ASSOCIATED PROTEIN CWC27 HOMOLOG"/>
    <property type="match status" value="1"/>
</dbReference>
<evidence type="ECO:0000256" key="5">
    <source>
        <dbReference type="SAM" id="MobiDB-lite"/>
    </source>
</evidence>
<dbReference type="HOGENOM" id="CLU_012062_14_5_1"/>
<feature type="region of interest" description="Disordered" evidence="5">
    <location>
        <begin position="513"/>
        <end position="548"/>
    </location>
</feature>
<dbReference type="GeneID" id="19239432"/>
<dbReference type="InterPro" id="IPR002130">
    <property type="entry name" value="Cyclophilin-type_PPIase_dom"/>
</dbReference>
<dbReference type="GO" id="GO:0071013">
    <property type="term" value="C:catalytic step 2 spliceosome"/>
    <property type="evidence" value="ECO:0007669"/>
    <property type="project" value="TreeGrafter"/>
</dbReference>
<evidence type="ECO:0000256" key="2">
    <source>
        <dbReference type="ARBA" id="ARBA00004123"/>
    </source>
</evidence>
<evidence type="ECO:0000256" key="3">
    <source>
        <dbReference type="ARBA" id="ARBA00023242"/>
    </source>
</evidence>
<feature type="compositionally biased region" description="Basic and acidic residues" evidence="5">
    <location>
        <begin position="599"/>
        <end position="608"/>
    </location>
</feature>
<feature type="compositionally biased region" description="Polar residues" evidence="5">
    <location>
        <begin position="278"/>
        <end position="292"/>
    </location>
</feature>
<dbReference type="InterPro" id="IPR020892">
    <property type="entry name" value="Cyclophilin-type_PPIase_CS"/>
</dbReference>
<proteinExistence type="inferred from homology"/>
<feature type="compositionally biased region" description="Polar residues" evidence="5">
    <location>
        <begin position="464"/>
        <end position="478"/>
    </location>
</feature>
<evidence type="ECO:0000313" key="8">
    <source>
        <dbReference type="Proteomes" id="UP000019373"/>
    </source>
</evidence>
<organism evidence="7 8">
    <name type="scientific">Endocarpon pusillum (strain Z07020 / HMAS-L-300199)</name>
    <name type="common">Lichen-forming fungus</name>
    <dbReference type="NCBI Taxonomy" id="1263415"/>
    <lineage>
        <taxon>Eukaryota</taxon>
        <taxon>Fungi</taxon>
        <taxon>Dikarya</taxon>
        <taxon>Ascomycota</taxon>
        <taxon>Pezizomycotina</taxon>
        <taxon>Eurotiomycetes</taxon>
        <taxon>Chaetothyriomycetidae</taxon>
        <taxon>Verrucariales</taxon>
        <taxon>Verrucariaceae</taxon>
        <taxon>Endocarpon</taxon>
    </lineage>
</organism>
<feature type="region of interest" description="Disordered" evidence="5">
    <location>
        <begin position="580"/>
        <end position="608"/>
    </location>
</feature>
<keyword evidence="3" id="KW-0539">Nucleus</keyword>
<comment type="similarity">
    <text evidence="4">Belongs to the cyclophilin-type PPIase family. CWC27 subfamily.</text>
</comment>
<dbReference type="PANTHER" id="PTHR45625">
    <property type="entry name" value="PEPTIDYL-PROLYL CIS-TRANS ISOMERASE-RELATED"/>
    <property type="match status" value="1"/>
</dbReference>
<feature type="compositionally biased region" description="Basic residues" evidence="5">
    <location>
        <begin position="215"/>
        <end position="225"/>
    </location>
</feature>
<feature type="compositionally biased region" description="Basic residues" evidence="5">
    <location>
        <begin position="318"/>
        <end position="333"/>
    </location>
</feature>
<comment type="catalytic activity">
    <reaction evidence="1">
        <text>[protein]-peptidylproline (omega=180) = [protein]-peptidylproline (omega=0)</text>
        <dbReference type="Rhea" id="RHEA:16237"/>
        <dbReference type="Rhea" id="RHEA-COMP:10747"/>
        <dbReference type="Rhea" id="RHEA-COMP:10748"/>
        <dbReference type="ChEBI" id="CHEBI:83833"/>
        <dbReference type="ChEBI" id="CHEBI:83834"/>
        <dbReference type="EC" id="5.2.1.8"/>
    </reaction>
</comment>